<gene>
    <name evidence="1" type="ORF">N781_16540</name>
</gene>
<keyword evidence="2" id="KW-1185">Reference proteome</keyword>
<comment type="caution">
    <text evidence="1">The sequence shown here is derived from an EMBL/GenBank/DDBJ whole genome shotgun (WGS) entry which is preliminary data.</text>
</comment>
<dbReference type="OrthoDB" id="2972172at2"/>
<dbReference type="Proteomes" id="UP000030528">
    <property type="component" value="Unassembled WGS sequence"/>
</dbReference>
<proteinExistence type="predicted"/>
<sequence length="93" mass="10319">MELQENDQSLQTLTAIRLVKKSKEAYNHAATTVENGSPIAEEISQACFQICLECSNLLNAMEEGATDEMRDLGNLNKLLCEQLLMGETSLIKE</sequence>
<reference evidence="1 2" key="1">
    <citation type="submission" date="2013-08" db="EMBL/GenBank/DDBJ databases">
        <authorList>
            <person name="Huang J."/>
            <person name="Wang G."/>
        </authorList>
    </citation>
    <scope>NUCLEOTIDE SEQUENCE [LARGE SCALE GENOMIC DNA]</scope>
    <source>
        <strain evidence="1 2">JSM 076056</strain>
    </source>
</reference>
<protein>
    <submittedName>
        <fullName evidence="1">Uncharacterized protein</fullName>
    </submittedName>
</protein>
<dbReference type="AlphaFoldDB" id="A0A0A5GMS0"/>
<dbReference type="RefSeq" id="WP_026800499.1">
    <property type="nucleotide sequence ID" value="NZ_AULI01000008.1"/>
</dbReference>
<evidence type="ECO:0000313" key="2">
    <source>
        <dbReference type="Proteomes" id="UP000030528"/>
    </source>
</evidence>
<name>A0A0A5GMS0_9BACI</name>
<accession>A0A0A5GMS0</accession>
<evidence type="ECO:0000313" key="1">
    <source>
        <dbReference type="EMBL" id="KGX92493.1"/>
    </source>
</evidence>
<dbReference type="EMBL" id="AVPE01000006">
    <property type="protein sequence ID" value="KGX92493.1"/>
    <property type="molecule type" value="Genomic_DNA"/>
</dbReference>
<organism evidence="1 2">
    <name type="scientific">Pontibacillus halophilus JSM 076056 = DSM 19796</name>
    <dbReference type="NCBI Taxonomy" id="1385510"/>
    <lineage>
        <taxon>Bacteria</taxon>
        <taxon>Bacillati</taxon>
        <taxon>Bacillota</taxon>
        <taxon>Bacilli</taxon>
        <taxon>Bacillales</taxon>
        <taxon>Bacillaceae</taxon>
        <taxon>Pontibacillus</taxon>
    </lineage>
</organism>